<dbReference type="InterPro" id="IPR015947">
    <property type="entry name" value="PUA-like_sf"/>
</dbReference>
<dbReference type="PANTHER" id="PTHR39203">
    <property type="entry name" value="CYTOPLASMIC PROTEIN-RELATED"/>
    <property type="match status" value="1"/>
</dbReference>
<gene>
    <name evidence="2" type="ORF">BOO69_06545</name>
</gene>
<accession>A0A1J0WG54</accession>
<dbReference type="InterPro" id="IPR009326">
    <property type="entry name" value="DUF984"/>
</dbReference>
<dbReference type="EMBL" id="CP018076">
    <property type="protein sequence ID" value="APE43110.1"/>
    <property type="molecule type" value="Genomic_DNA"/>
</dbReference>
<dbReference type="SMART" id="SM01022">
    <property type="entry name" value="ASCH"/>
    <property type="match status" value="1"/>
</dbReference>
<protein>
    <submittedName>
        <fullName evidence="2">ASCH domain-containing protein</fullName>
    </submittedName>
</protein>
<organism evidence="2 3">
    <name type="scientific">Sulfitobacter alexandrii</name>
    <dbReference type="NCBI Taxonomy" id="1917485"/>
    <lineage>
        <taxon>Bacteria</taxon>
        <taxon>Pseudomonadati</taxon>
        <taxon>Pseudomonadota</taxon>
        <taxon>Alphaproteobacteria</taxon>
        <taxon>Rhodobacterales</taxon>
        <taxon>Roseobacteraceae</taxon>
        <taxon>Sulfitobacter</taxon>
    </lineage>
</organism>
<name>A0A1J0WG54_9RHOB</name>
<dbReference type="KEGG" id="suam:BOO69_06545"/>
<dbReference type="STRING" id="1917485.BOO69_06545"/>
<dbReference type="OrthoDB" id="9807542at2"/>
<proteinExistence type="predicted"/>
<dbReference type="PANTHER" id="PTHR39203:SF1">
    <property type="entry name" value="CYTOPLASMIC PROTEIN"/>
    <property type="match status" value="1"/>
</dbReference>
<dbReference type="AlphaFoldDB" id="A0A1J0WG54"/>
<dbReference type="SUPFAM" id="SSF88697">
    <property type="entry name" value="PUA domain-like"/>
    <property type="match status" value="1"/>
</dbReference>
<evidence type="ECO:0000313" key="3">
    <source>
        <dbReference type="Proteomes" id="UP000181897"/>
    </source>
</evidence>
<dbReference type="Gene3D" id="3.10.400.10">
    <property type="entry name" value="Sulfate adenylyltransferase"/>
    <property type="match status" value="1"/>
</dbReference>
<evidence type="ECO:0000313" key="2">
    <source>
        <dbReference type="EMBL" id="APE43110.1"/>
    </source>
</evidence>
<reference evidence="2 3" key="1">
    <citation type="submission" date="2016-11" db="EMBL/GenBank/DDBJ databases">
        <title>Complete genome sequence of Sulfitobacter sp. AM1-D1, a toxic bacteria associated with marine dinoflagellate Alexandrium minutum in East China Sea.</title>
        <authorList>
            <person name="Yang Q."/>
            <person name="Zhang X."/>
            <person name="Tian X."/>
        </authorList>
    </citation>
    <scope>NUCLEOTIDE SEQUENCE [LARGE SCALE GENOMIC DNA]</scope>
    <source>
        <strain evidence="2 3">AM1-D1</strain>
    </source>
</reference>
<dbReference type="InterPro" id="IPR007374">
    <property type="entry name" value="ASCH_domain"/>
</dbReference>
<dbReference type="RefSeq" id="WP_071971389.1">
    <property type="nucleotide sequence ID" value="NZ_CP018076.1"/>
</dbReference>
<sequence>MAKLEEVLARYPGAQTFSFGDTPELISALTALVRSGAKRATCTALADVEAGRETMPVVGRRDVALDADGRPALVIETKELVRTTWAGMTEEMALAEGEDDTLESWRAGHRRYYERHGIFSEDMTLIWERFEVVEAF</sequence>
<dbReference type="Proteomes" id="UP000181897">
    <property type="component" value="Chromosome"/>
</dbReference>
<keyword evidence="3" id="KW-1185">Reference proteome</keyword>
<evidence type="ECO:0000259" key="1">
    <source>
        <dbReference type="SMART" id="SM01022"/>
    </source>
</evidence>
<dbReference type="Pfam" id="PF04266">
    <property type="entry name" value="ASCH"/>
    <property type="match status" value="1"/>
</dbReference>
<dbReference type="CDD" id="cd06553">
    <property type="entry name" value="ASCH_Ef3133_like"/>
    <property type="match status" value="1"/>
</dbReference>
<feature type="domain" description="ASCH" evidence="1">
    <location>
        <begin position="17"/>
        <end position="134"/>
    </location>
</feature>